<dbReference type="EnsemblPlants" id="KEH37515">
    <property type="protein sequence ID" value="KEH37515"/>
    <property type="gene ID" value="MTR_2g040790"/>
</dbReference>
<name>A0A072VH87_MEDTR</name>
<keyword evidence="3" id="KW-1185">Reference proteome</keyword>
<dbReference type="PaxDb" id="3880-AES76132"/>
<dbReference type="EMBL" id="CM001218">
    <property type="protein sequence ID" value="KEH37515.1"/>
    <property type="molecule type" value="Genomic_DNA"/>
</dbReference>
<evidence type="ECO:0000313" key="1">
    <source>
        <dbReference type="EMBL" id="KEH37515.1"/>
    </source>
</evidence>
<gene>
    <name evidence="1" type="ordered locus">MTR_2g040790</name>
</gene>
<reference evidence="2" key="3">
    <citation type="submission" date="2015-04" db="UniProtKB">
        <authorList>
            <consortium name="EnsemblPlants"/>
        </authorList>
    </citation>
    <scope>IDENTIFICATION</scope>
    <source>
        <strain evidence="2">cv. Jemalong A17</strain>
    </source>
</reference>
<proteinExistence type="predicted"/>
<evidence type="ECO:0000313" key="3">
    <source>
        <dbReference type="Proteomes" id="UP000002051"/>
    </source>
</evidence>
<reference evidence="1 3" key="1">
    <citation type="journal article" date="2011" name="Nature">
        <title>The Medicago genome provides insight into the evolution of rhizobial symbioses.</title>
        <authorList>
            <person name="Young N.D."/>
            <person name="Debelle F."/>
            <person name="Oldroyd G.E."/>
            <person name="Geurts R."/>
            <person name="Cannon S.B."/>
            <person name="Udvardi M.K."/>
            <person name="Benedito V.A."/>
            <person name="Mayer K.F."/>
            <person name="Gouzy J."/>
            <person name="Schoof H."/>
            <person name="Van de Peer Y."/>
            <person name="Proost S."/>
            <person name="Cook D.R."/>
            <person name="Meyers B.C."/>
            <person name="Spannagl M."/>
            <person name="Cheung F."/>
            <person name="De Mita S."/>
            <person name="Krishnakumar V."/>
            <person name="Gundlach H."/>
            <person name="Zhou S."/>
            <person name="Mudge J."/>
            <person name="Bharti A.K."/>
            <person name="Murray J.D."/>
            <person name="Naoumkina M.A."/>
            <person name="Rosen B."/>
            <person name="Silverstein K.A."/>
            <person name="Tang H."/>
            <person name="Rombauts S."/>
            <person name="Zhao P.X."/>
            <person name="Zhou P."/>
            <person name="Barbe V."/>
            <person name="Bardou P."/>
            <person name="Bechner M."/>
            <person name="Bellec A."/>
            <person name="Berger A."/>
            <person name="Berges H."/>
            <person name="Bidwell S."/>
            <person name="Bisseling T."/>
            <person name="Choisne N."/>
            <person name="Couloux A."/>
            <person name="Denny R."/>
            <person name="Deshpande S."/>
            <person name="Dai X."/>
            <person name="Doyle J.J."/>
            <person name="Dudez A.M."/>
            <person name="Farmer A.D."/>
            <person name="Fouteau S."/>
            <person name="Franken C."/>
            <person name="Gibelin C."/>
            <person name="Gish J."/>
            <person name="Goldstein S."/>
            <person name="Gonzalez A.J."/>
            <person name="Green P.J."/>
            <person name="Hallab A."/>
            <person name="Hartog M."/>
            <person name="Hua A."/>
            <person name="Humphray S.J."/>
            <person name="Jeong D.H."/>
            <person name="Jing Y."/>
            <person name="Jocker A."/>
            <person name="Kenton S.M."/>
            <person name="Kim D.J."/>
            <person name="Klee K."/>
            <person name="Lai H."/>
            <person name="Lang C."/>
            <person name="Lin S."/>
            <person name="Macmil S.L."/>
            <person name="Magdelenat G."/>
            <person name="Matthews L."/>
            <person name="McCorrison J."/>
            <person name="Monaghan E.L."/>
            <person name="Mun J.H."/>
            <person name="Najar F.Z."/>
            <person name="Nicholson C."/>
            <person name="Noirot C."/>
            <person name="O'Bleness M."/>
            <person name="Paule C.R."/>
            <person name="Poulain J."/>
            <person name="Prion F."/>
            <person name="Qin B."/>
            <person name="Qu C."/>
            <person name="Retzel E.F."/>
            <person name="Riddle C."/>
            <person name="Sallet E."/>
            <person name="Samain S."/>
            <person name="Samson N."/>
            <person name="Sanders I."/>
            <person name="Saurat O."/>
            <person name="Scarpelli C."/>
            <person name="Schiex T."/>
            <person name="Segurens B."/>
            <person name="Severin A.J."/>
            <person name="Sherrier D.J."/>
            <person name="Shi R."/>
            <person name="Sims S."/>
            <person name="Singer S.R."/>
            <person name="Sinharoy S."/>
            <person name="Sterck L."/>
            <person name="Viollet A."/>
            <person name="Wang B.B."/>
            <person name="Wang K."/>
            <person name="Wang M."/>
            <person name="Wang X."/>
            <person name="Warfsmann J."/>
            <person name="Weissenbach J."/>
            <person name="White D.D."/>
            <person name="White J.D."/>
            <person name="Wiley G.B."/>
            <person name="Wincker P."/>
            <person name="Xing Y."/>
            <person name="Yang L."/>
            <person name="Yao Z."/>
            <person name="Ying F."/>
            <person name="Zhai J."/>
            <person name="Zhou L."/>
            <person name="Zuber A."/>
            <person name="Denarie J."/>
            <person name="Dixon R.A."/>
            <person name="May G.D."/>
            <person name="Schwartz D.C."/>
            <person name="Rogers J."/>
            <person name="Quetier F."/>
            <person name="Town C.D."/>
            <person name="Roe B.A."/>
        </authorList>
    </citation>
    <scope>NUCLEOTIDE SEQUENCE [LARGE SCALE GENOMIC DNA]</scope>
    <source>
        <strain evidence="1">A17</strain>
        <strain evidence="2 3">cv. Jemalong A17</strain>
    </source>
</reference>
<dbReference type="AlphaFoldDB" id="A0A072VH87"/>
<organism evidence="1 3">
    <name type="scientific">Medicago truncatula</name>
    <name type="common">Barrel medic</name>
    <name type="synonym">Medicago tribuloides</name>
    <dbReference type="NCBI Taxonomy" id="3880"/>
    <lineage>
        <taxon>Eukaryota</taxon>
        <taxon>Viridiplantae</taxon>
        <taxon>Streptophyta</taxon>
        <taxon>Embryophyta</taxon>
        <taxon>Tracheophyta</taxon>
        <taxon>Spermatophyta</taxon>
        <taxon>Magnoliopsida</taxon>
        <taxon>eudicotyledons</taxon>
        <taxon>Gunneridae</taxon>
        <taxon>Pentapetalae</taxon>
        <taxon>rosids</taxon>
        <taxon>fabids</taxon>
        <taxon>Fabales</taxon>
        <taxon>Fabaceae</taxon>
        <taxon>Papilionoideae</taxon>
        <taxon>50 kb inversion clade</taxon>
        <taxon>NPAAA clade</taxon>
        <taxon>Hologalegina</taxon>
        <taxon>IRL clade</taxon>
        <taxon>Trifolieae</taxon>
        <taxon>Medicago</taxon>
    </lineage>
</organism>
<protein>
    <submittedName>
        <fullName evidence="1 2">Uncharacterized protein</fullName>
    </submittedName>
</protein>
<reference evidence="1 3" key="2">
    <citation type="journal article" date="2014" name="BMC Genomics">
        <title>An improved genome release (version Mt4.0) for the model legume Medicago truncatula.</title>
        <authorList>
            <person name="Tang H."/>
            <person name="Krishnakumar V."/>
            <person name="Bidwell S."/>
            <person name="Rosen B."/>
            <person name="Chan A."/>
            <person name="Zhou S."/>
            <person name="Gentzbittel L."/>
            <person name="Childs K.L."/>
            <person name="Yandell M."/>
            <person name="Gundlach H."/>
            <person name="Mayer K.F."/>
            <person name="Schwartz D.C."/>
            <person name="Town C.D."/>
        </authorList>
    </citation>
    <scope>GENOME REANNOTATION</scope>
    <source>
        <strain evidence="1">A17</strain>
        <strain evidence="2 3">cv. Jemalong A17</strain>
    </source>
</reference>
<sequence>MCIRTIQLSLSRKLWECASGKGWFSDGVSVMSWVVEIGDEFVGRLSSQEPHAFTGKQPTNHISTTYVDKSLSSCWGEQSDEVTKRMNLWRHKIQEMLRLFFLAFHRARIALCWIGLESQSLTFVILSVHLFLCLYSGDIATCDGVGGVEGPPSPPVVGIRVAPEVLGVPPAAPEVLEVPPASPEVPVLLDALIPDPQREAELYSRFWINTFGENPTLRRISDTISVQSEIDRLIEAALIHSGFNPTRGTLLAAVPLPSTQYLPVGYPRHTGLPTSYDGG</sequence>
<dbReference type="Proteomes" id="UP000002051">
    <property type="component" value="Chromosome 2"/>
</dbReference>
<accession>A0A072VH87</accession>
<dbReference type="HOGENOM" id="CLU_998773_0_0_1"/>
<evidence type="ECO:0000313" key="2">
    <source>
        <dbReference type="EnsemblPlants" id="KEH37515"/>
    </source>
</evidence>